<keyword evidence="2" id="KW-1185">Reference proteome</keyword>
<evidence type="ECO:0000313" key="2">
    <source>
        <dbReference type="Proteomes" id="UP000019149"/>
    </source>
</evidence>
<reference evidence="1 2" key="1">
    <citation type="journal article" date="2013" name="Nat. Genet.">
        <title>The genome of the hydatid tapeworm Echinococcus granulosus.</title>
        <authorList>
            <person name="Zheng H."/>
            <person name="Zhang W."/>
            <person name="Zhang L."/>
            <person name="Zhang Z."/>
            <person name="Li J."/>
            <person name="Lu G."/>
            <person name="Zhu Y."/>
            <person name="Wang Y."/>
            <person name="Huang Y."/>
            <person name="Liu J."/>
            <person name="Kang H."/>
            <person name="Chen J."/>
            <person name="Wang L."/>
            <person name="Chen A."/>
            <person name="Yu S."/>
            <person name="Gao Z."/>
            <person name="Jin L."/>
            <person name="Gu W."/>
            <person name="Wang Z."/>
            <person name="Zhao L."/>
            <person name="Shi B."/>
            <person name="Wen H."/>
            <person name="Lin R."/>
            <person name="Jones M.K."/>
            <person name="Brejova B."/>
            <person name="Vinar T."/>
            <person name="Zhao G."/>
            <person name="McManus D.P."/>
            <person name="Chen Z."/>
            <person name="Zhou Y."/>
            <person name="Wang S."/>
        </authorList>
    </citation>
    <scope>NUCLEOTIDE SEQUENCE [LARGE SCALE GENOMIC DNA]</scope>
</reference>
<comment type="caution">
    <text evidence="1">The sequence shown here is derived from an EMBL/GenBank/DDBJ whole genome shotgun (WGS) entry which is preliminary data.</text>
</comment>
<dbReference type="Proteomes" id="UP000019149">
    <property type="component" value="Unassembled WGS sequence"/>
</dbReference>
<evidence type="ECO:0000313" key="1">
    <source>
        <dbReference type="EMBL" id="EUB58411.1"/>
    </source>
</evidence>
<dbReference type="GeneID" id="36342413"/>
<proteinExistence type="predicted"/>
<dbReference type="CTD" id="36342413"/>
<dbReference type="KEGG" id="egl:EGR_06698"/>
<gene>
    <name evidence="1" type="ORF">EGR_06698</name>
</gene>
<accession>W6UCF8</accession>
<dbReference type="EMBL" id="APAU02000062">
    <property type="protein sequence ID" value="EUB58411.1"/>
    <property type="molecule type" value="Genomic_DNA"/>
</dbReference>
<dbReference type="RefSeq" id="XP_024349607.1">
    <property type="nucleotide sequence ID" value="XM_024495947.1"/>
</dbReference>
<protein>
    <submittedName>
        <fullName evidence="1">Uncharacterized protein</fullName>
    </submittedName>
</protein>
<name>W6UCF8_ECHGR</name>
<sequence length="262" mass="31061">MHIILSVSHSQSRKENTEVKELILPTALCNLVFVPSLYRIWLFLDTKYLLCDICQASLICFQSKFNCVKINWLNKPDFGFHITEERSCSSLASRIAAGLLNQFLSFEDVNDPWKGLLKYDPFCRTRAKRQDKITLEKDLNYNVKVFCILHPLRFLSNLILRNKLHLRWDPNRFLVVRFSKIKVLLKLLIIMSLTTCFLWSSMENRNFLYLELGLKQDNFLHSSFLFLKESETTRYHKCEKSFVEYKRECIWIQVLNPCKAED</sequence>
<dbReference type="AlphaFoldDB" id="W6UCF8"/>
<organism evidence="1 2">
    <name type="scientific">Echinococcus granulosus</name>
    <name type="common">Hydatid tapeworm</name>
    <dbReference type="NCBI Taxonomy" id="6210"/>
    <lineage>
        <taxon>Eukaryota</taxon>
        <taxon>Metazoa</taxon>
        <taxon>Spiralia</taxon>
        <taxon>Lophotrochozoa</taxon>
        <taxon>Platyhelminthes</taxon>
        <taxon>Cestoda</taxon>
        <taxon>Eucestoda</taxon>
        <taxon>Cyclophyllidea</taxon>
        <taxon>Taeniidae</taxon>
        <taxon>Echinococcus</taxon>
        <taxon>Echinococcus granulosus group</taxon>
    </lineage>
</organism>